<proteinExistence type="predicted"/>
<evidence type="ECO:0000313" key="2">
    <source>
        <dbReference type="Proteomes" id="UP000286097"/>
    </source>
</evidence>
<organism evidence="1 2">
    <name type="scientific">Peronospora effusa</name>
    <dbReference type="NCBI Taxonomy" id="542832"/>
    <lineage>
        <taxon>Eukaryota</taxon>
        <taxon>Sar</taxon>
        <taxon>Stramenopiles</taxon>
        <taxon>Oomycota</taxon>
        <taxon>Peronosporomycetes</taxon>
        <taxon>Peronosporales</taxon>
        <taxon>Peronosporaceae</taxon>
        <taxon>Peronospora</taxon>
    </lineage>
</organism>
<sequence length="92" mass="10487">MCRCRGADKLKKELETLALEMCCQAWYTQPTIATELVQEISRDQLNVRLMTIVLSTEHKLVQHGLPPLHNSPWNGDVLGVMPQTRKYHGLSD</sequence>
<comment type="caution">
    <text evidence="1">The sequence shown here is derived from an EMBL/GenBank/DDBJ whole genome shotgun (WGS) entry which is preliminary data.</text>
</comment>
<evidence type="ECO:0000313" key="1">
    <source>
        <dbReference type="EMBL" id="RQM10434.1"/>
    </source>
</evidence>
<reference evidence="1 2" key="1">
    <citation type="submission" date="2018-06" db="EMBL/GenBank/DDBJ databases">
        <title>Comparative genomics of downy mildews reveals potential adaptations to biotrophy.</title>
        <authorList>
            <person name="Fletcher K."/>
            <person name="Klosterman S.J."/>
            <person name="Derevnina L."/>
            <person name="Martin F."/>
            <person name="Koike S."/>
            <person name="Reyes Chin-Wo S."/>
            <person name="Mou B."/>
            <person name="Michelmore R."/>
        </authorList>
    </citation>
    <scope>NUCLEOTIDE SEQUENCE [LARGE SCALE GENOMIC DNA]</scope>
    <source>
        <strain evidence="1 2">R13</strain>
    </source>
</reference>
<accession>A0A425C006</accession>
<name>A0A425C006_9STRA</name>
<protein>
    <submittedName>
        <fullName evidence="1">Uncharacterized protein</fullName>
    </submittedName>
</protein>
<dbReference type="AlphaFoldDB" id="A0A425C006"/>
<gene>
    <name evidence="1" type="ORF">DD237_008345</name>
</gene>
<dbReference type="Proteomes" id="UP000286097">
    <property type="component" value="Unassembled WGS sequence"/>
</dbReference>
<dbReference type="EMBL" id="QKXF01000614">
    <property type="protein sequence ID" value="RQM10434.1"/>
    <property type="molecule type" value="Genomic_DNA"/>
</dbReference>
<dbReference type="VEuPathDB" id="FungiDB:DD237_008345"/>